<evidence type="ECO:0000256" key="2">
    <source>
        <dbReference type="ARBA" id="ARBA00022737"/>
    </source>
</evidence>
<dbReference type="PANTHER" id="PTHR47939">
    <property type="entry name" value="MEMBRANE-ASSOCIATED SALT-INDUCIBLE PROTEIN-LIKE"/>
    <property type="match status" value="1"/>
</dbReference>
<dbReference type="GO" id="GO:0008494">
    <property type="term" value="F:translation activator activity"/>
    <property type="evidence" value="ECO:0007669"/>
    <property type="project" value="EnsemblFungi"/>
</dbReference>
<name>J7S3I7_HUIN7</name>
<evidence type="ECO:0000256" key="1">
    <source>
        <dbReference type="ARBA" id="ARBA00004173"/>
    </source>
</evidence>
<evidence type="ECO:0008006" key="6">
    <source>
        <dbReference type="Google" id="ProtNLM"/>
    </source>
</evidence>
<gene>
    <name evidence="4" type="primary">KNAG0L00240</name>
    <name evidence="4" type="ordered locus">KNAG_0L00240</name>
</gene>
<dbReference type="eggNOG" id="KOG4197">
    <property type="taxonomic scope" value="Eukaryota"/>
</dbReference>
<dbReference type="STRING" id="1071383.J7S3I7"/>
<protein>
    <recommendedName>
        <fullName evidence="6">Pentacotripeptide-repeat region of PRORP domain-containing protein</fullName>
    </recommendedName>
</protein>
<dbReference type="GeneID" id="34528421"/>
<dbReference type="RefSeq" id="XP_022466892.1">
    <property type="nucleotide sequence ID" value="XM_022610613.1"/>
</dbReference>
<dbReference type="PANTHER" id="PTHR47939:SF13">
    <property type="entry name" value="OS03G0201400 PROTEIN"/>
    <property type="match status" value="1"/>
</dbReference>
<dbReference type="KEGG" id="kng:KNAG_0L00240"/>
<proteinExistence type="predicted"/>
<dbReference type="GO" id="GO:0003729">
    <property type="term" value="F:mRNA binding"/>
    <property type="evidence" value="ECO:0007669"/>
    <property type="project" value="EnsemblFungi"/>
</dbReference>
<dbReference type="PROSITE" id="PS51375">
    <property type="entry name" value="PPR"/>
    <property type="match status" value="1"/>
</dbReference>
<evidence type="ECO:0000256" key="3">
    <source>
        <dbReference type="PROSITE-ProRule" id="PRU00708"/>
    </source>
</evidence>
<dbReference type="AlphaFoldDB" id="J7S3I7"/>
<dbReference type="HOGENOM" id="CLU_306786_0_0_1"/>
<keyword evidence="5" id="KW-1185">Reference proteome</keyword>
<keyword evidence="2" id="KW-0677">Repeat</keyword>
<sequence length="936" mass="108140">MRQYAVSALKQYAKSRNLARVSPKALQILDKPSTAPLLGPEITTLGNLLLQGGSPRPGIVARKELWEFLLARGEFTSLITFANRLLFERGTLSLQGDVALNELNWLIHSLIYTKQLVRLDGVMASIISQLSITHKRRAVELIATAFKHLIRDYTNASSIVEGFVKWCRWTKLLNGTCEMVDYMNNRILLRHLLIFIQEKNQDGFATQILLQSLDKVTELVGAAASSQFASTLLNLLQYCRDFKTAETIWNYKVDHDFPIIPQDLTVIMRSYNYQSKYMEIQDVYSKYPNAHHNNLQFDYLLLAHTRTSNWSALRTQFDALFGIGKLPNIHHYEVVIFSMATKGELDSVEMLYKQMLRRRMTPTYSILQSLLLAYYNSGAFVSCFAQFQLFEKYGIKPTEMTYLIMFKVHKQLNNMEGALKLLKTISDTAKSQITEEHLAVMIQMCSRFTNHLVAQELFSVMTDHYRIKPTPVSIAALMDVYIESGLPNEAIRFFKLHIDRLERTHSENIIWVYTKALRANILMKKAGQCTKIMDIIAEKNHETDAAFYLELMRYMIDIEKDFSRAKLTLDELLKHPRLAPKPTHFELLLQEMDKQSNYDQMLGVYDQMLENDVPLNSKVLFFLIKATFQKELYEKTDLSRSLAFLDTLMSRIMVGDMILTGPQKLHPSIFAWPIRAIATKYNPKVALELFNKYNEILLNSKEAQSSTNRLTMTRSLIVLYGELEQWVNFSDAWDTLTQQLSDFAKLPSSTIPNKKLGGIFVGLLSYKVQYLRAIGRLGELPKLVEYLLTSGFNIDNKSWNCIVEALSSDPATIPYCIEYLDDKLVHGYNLIHKYRLLAKISPRSEFVREVSREGKFVPSLYVKSDVFQRVCDNIDRYLLSLEDLDAQLRELVRDRPYFMKSYLLREGPVTTQLLNSHPEFMRDLKANKRIDRKLIM</sequence>
<evidence type="ECO:0000313" key="5">
    <source>
        <dbReference type="Proteomes" id="UP000006310"/>
    </source>
</evidence>
<dbReference type="InterPro" id="IPR050667">
    <property type="entry name" value="PPR-containing_protein"/>
</dbReference>
<reference evidence="5" key="2">
    <citation type="submission" date="2012-08" db="EMBL/GenBank/DDBJ databases">
        <title>Genome sequence of Kazachstania naganishii.</title>
        <authorList>
            <person name="Gordon J.L."/>
            <person name="Armisen D."/>
            <person name="Proux-Wera E."/>
            <person name="OhEigeartaigh S.S."/>
            <person name="Byrne K.P."/>
            <person name="Wolfe K.H."/>
        </authorList>
    </citation>
    <scope>NUCLEOTIDE SEQUENCE [LARGE SCALE GENOMIC DNA]</scope>
    <source>
        <strain evidence="5">ATCC MYA-139 / BCRC 22969 / CBS 8797 / CCRC 22969 / KCTC 17520 / NBRC 10181 / NCYC 3082</strain>
    </source>
</reference>
<dbReference type="GO" id="GO:0070134">
    <property type="term" value="P:positive regulation of mitochondrial translational initiation"/>
    <property type="evidence" value="ECO:0007669"/>
    <property type="project" value="EnsemblFungi"/>
</dbReference>
<comment type="subcellular location">
    <subcellularLocation>
        <location evidence="1">Mitochondrion</location>
    </subcellularLocation>
</comment>
<accession>J7S3I7</accession>
<dbReference type="OMA" id="HGYNLIH"/>
<dbReference type="GO" id="GO:0005743">
    <property type="term" value="C:mitochondrial inner membrane"/>
    <property type="evidence" value="ECO:0007669"/>
    <property type="project" value="EnsemblFungi"/>
</dbReference>
<dbReference type="Gene3D" id="1.25.40.10">
    <property type="entry name" value="Tetratricopeptide repeat domain"/>
    <property type="match status" value="2"/>
</dbReference>
<organism evidence="4 5">
    <name type="scientific">Huiozyma naganishii (strain ATCC MYA-139 / BCRC 22969 / CBS 8797 / KCTC 17520 / NBRC 10181 / NCYC 3082 / Yp74L-3)</name>
    <name type="common">Yeast</name>
    <name type="synonym">Kazachstania naganishii</name>
    <dbReference type="NCBI Taxonomy" id="1071383"/>
    <lineage>
        <taxon>Eukaryota</taxon>
        <taxon>Fungi</taxon>
        <taxon>Dikarya</taxon>
        <taxon>Ascomycota</taxon>
        <taxon>Saccharomycotina</taxon>
        <taxon>Saccharomycetes</taxon>
        <taxon>Saccharomycetales</taxon>
        <taxon>Saccharomycetaceae</taxon>
        <taxon>Huiozyma</taxon>
    </lineage>
</organism>
<dbReference type="InterPro" id="IPR002885">
    <property type="entry name" value="PPR_rpt"/>
</dbReference>
<reference evidence="4 5" key="1">
    <citation type="journal article" date="2011" name="Proc. Natl. Acad. Sci. U.S.A.">
        <title>Evolutionary erosion of yeast sex chromosomes by mating-type switching accidents.</title>
        <authorList>
            <person name="Gordon J.L."/>
            <person name="Armisen D."/>
            <person name="Proux-Wera E."/>
            <person name="Oheigeartaigh S.S."/>
            <person name="Byrne K.P."/>
            <person name="Wolfe K.H."/>
        </authorList>
    </citation>
    <scope>NUCLEOTIDE SEQUENCE [LARGE SCALE GENOMIC DNA]</scope>
    <source>
        <strain evidence="5">ATCC MYA-139 / BCRC 22969 / CBS 8797 / CCRC 22969 / KCTC 17520 / NBRC 10181 / NCYC 3082</strain>
    </source>
</reference>
<dbReference type="OrthoDB" id="185373at2759"/>
<dbReference type="GO" id="GO:0033617">
    <property type="term" value="P:mitochondrial respiratory chain complex IV assembly"/>
    <property type="evidence" value="ECO:0007669"/>
    <property type="project" value="EnsemblFungi"/>
</dbReference>
<dbReference type="InterPro" id="IPR011990">
    <property type="entry name" value="TPR-like_helical_dom_sf"/>
</dbReference>
<dbReference type="EMBL" id="HE978325">
    <property type="protein sequence ID" value="CCK72647.1"/>
    <property type="molecule type" value="Genomic_DNA"/>
</dbReference>
<evidence type="ECO:0000313" key="4">
    <source>
        <dbReference type="EMBL" id="CCK72647.1"/>
    </source>
</evidence>
<dbReference type="Proteomes" id="UP000006310">
    <property type="component" value="Chromosome 12"/>
</dbReference>
<feature type="repeat" description="PPR" evidence="3">
    <location>
        <begin position="328"/>
        <end position="362"/>
    </location>
</feature>